<dbReference type="Proteomes" id="UP001365542">
    <property type="component" value="Unassembled WGS sequence"/>
</dbReference>
<dbReference type="EMBL" id="JAVHJO010000002">
    <property type="protein sequence ID" value="KAK6542397.1"/>
    <property type="molecule type" value="Genomic_DNA"/>
</dbReference>
<evidence type="ECO:0000313" key="2">
    <source>
        <dbReference type="Proteomes" id="UP001365542"/>
    </source>
</evidence>
<name>A0AAV9XLC1_9PEZI</name>
<evidence type="ECO:0000313" key="1">
    <source>
        <dbReference type="EMBL" id="KAK6542397.1"/>
    </source>
</evidence>
<accession>A0AAV9XLC1</accession>
<dbReference type="AlphaFoldDB" id="A0AAV9XLC1"/>
<reference evidence="1 2" key="1">
    <citation type="submission" date="2019-10" db="EMBL/GenBank/DDBJ databases">
        <authorList>
            <person name="Palmer J.M."/>
        </authorList>
    </citation>
    <scope>NUCLEOTIDE SEQUENCE [LARGE SCALE GENOMIC DNA]</scope>
    <source>
        <strain evidence="1 2">TWF694</strain>
    </source>
</reference>
<organism evidence="1 2">
    <name type="scientific">Orbilia ellipsospora</name>
    <dbReference type="NCBI Taxonomy" id="2528407"/>
    <lineage>
        <taxon>Eukaryota</taxon>
        <taxon>Fungi</taxon>
        <taxon>Dikarya</taxon>
        <taxon>Ascomycota</taxon>
        <taxon>Pezizomycotina</taxon>
        <taxon>Orbiliomycetes</taxon>
        <taxon>Orbiliales</taxon>
        <taxon>Orbiliaceae</taxon>
        <taxon>Orbilia</taxon>
    </lineage>
</organism>
<gene>
    <name evidence="1" type="ORF">TWF694_006352</name>
</gene>
<keyword evidence="2" id="KW-1185">Reference proteome</keyword>
<sequence length="448" mass="51286">MGFQGFWVSRLSVHGGIPSLKASFIIVLFSLAALITAIEPEEIKFDKNHLGENQQWIKDWAARSRQTLNDARLERGSTALTEDPEDVEWVEGADLVIVSRADWNEFETKLQIGKNGPVHYLLEAGRKFVLITETAIRLTDTIKDAIPKKNIDTNASIWGVYGVIFTIFTTPLYCRLDSASYPEVVAYAESVMNPPGGFASAYNIKDEVLLGIAKDAREILEQYKDARQPLNKGGDLYTPPKGPPTVLTERFSLTRMFDYNGGAKNDLNEIYINDVAFLYNWEDTFFVYKLLITYLDYMVDVVEEIWSKLAKELDTSKEWFMKPSVFGQYDRKEKGYQYYFDKKYKGSLGFIPRDAEIWNTWTNSDKSTFPQMLQDFMHALNFATRSALPLMMEMFGDIAVQARELGSKSLIELPDRFAELEEEVAIDGNTNLLKMYPEFWANKYVISK</sequence>
<proteinExistence type="predicted"/>
<comment type="caution">
    <text evidence="1">The sequence shown here is derived from an EMBL/GenBank/DDBJ whole genome shotgun (WGS) entry which is preliminary data.</text>
</comment>
<protein>
    <submittedName>
        <fullName evidence="1">Uncharacterized protein</fullName>
    </submittedName>
</protein>